<evidence type="ECO:0000313" key="3">
    <source>
        <dbReference type="Proteomes" id="UP000325313"/>
    </source>
</evidence>
<dbReference type="EMBL" id="VDEP01000440">
    <property type="protein sequence ID" value="KAA1081961.1"/>
    <property type="molecule type" value="Genomic_DNA"/>
</dbReference>
<dbReference type="Proteomes" id="UP000325313">
    <property type="component" value="Unassembled WGS sequence"/>
</dbReference>
<dbReference type="InterPro" id="IPR008906">
    <property type="entry name" value="HATC_C_dom"/>
</dbReference>
<dbReference type="SUPFAM" id="SSF53098">
    <property type="entry name" value="Ribonuclease H-like"/>
    <property type="match status" value="1"/>
</dbReference>
<dbReference type="AlphaFoldDB" id="A0A5B0MYA8"/>
<evidence type="ECO:0000313" key="2">
    <source>
        <dbReference type="EMBL" id="KAA1081961.1"/>
    </source>
</evidence>
<organism evidence="2 3">
    <name type="scientific">Puccinia graminis f. sp. tritici</name>
    <dbReference type="NCBI Taxonomy" id="56615"/>
    <lineage>
        <taxon>Eukaryota</taxon>
        <taxon>Fungi</taxon>
        <taxon>Dikarya</taxon>
        <taxon>Basidiomycota</taxon>
        <taxon>Pucciniomycotina</taxon>
        <taxon>Pucciniomycetes</taxon>
        <taxon>Pucciniales</taxon>
        <taxon>Pucciniaceae</taxon>
        <taxon>Puccinia</taxon>
    </lineage>
</organism>
<name>A0A5B0MYA8_PUCGR</name>
<dbReference type="InterPro" id="IPR012337">
    <property type="entry name" value="RNaseH-like_sf"/>
</dbReference>
<proteinExistence type="predicted"/>
<protein>
    <recommendedName>
        <fullName evidence="1">HAT C-terminal dimerisation domain-containing protein</fullName>
    </recommendedName>
</protein>
<comment type="caution">
    <text evidence="2">The sequence shown here is derived from an EMBL/GenBank/DDBJ whole genome shotgun (WGS) entry which is preliminary data.</text>
</comment>
<reference evidence="2 3" key="1">
    <citation type="submission" date="2019-05" db="EMBL/GenBank/DDBJ databases">
        <title>Emergence of the Ug99 lineage of the wheat stem rust pathogen through somatic hybridization.</title>
        <authorList>
            <person name="Li F."/>
            <person name="Upadhyaya N.M."/>
            <person name="Sperschneider J."/>
            <person name="Matny O."/>
            <person name="Nguyen-Phuc H."/>
            <person name="Mago R."/>
            <person name="Raley C."/>
            <person name="Miller M.E."/>
            <person name="Silverstein K.A.T."/>
            <person name="Henningsen E."/>
            <person name="Hirsch C.D."/>
            <person name="Visser B."/>
            <person name="Pretorius Z.A."/>
            <person name="Steffenson B.J."/>
            <person name="Schwessinger B."/>
            <person name="Dodds P.N."/>
            <person name="Figueroa M."/>
        </authorList>
    </citation>
    <scope>NUCLEOTIDE SEQUENCE [LARGE SCALE GENOMIC DNA]</scope>
    <source>
        <strain evidence="2 3">Ug99</strain>
    </source>
</reference>
<gene>
    <name evidence="2" type="ORF">PGTUg99_030803</name>
</gene>
<feature type="domain" description="HAT C-terminal dimerisation" evidence="1">
    <location>
        <begin position="130"/>
        <end position="164"/>
    </location>
</feature>
<evidence type="ECO:0000259" key="1">
    <source>
        <dbReference type="Pfam" id="PF05699"/>
    </source>
</evidence>
<dbReference type="GO" id="GO:0046983">
    <property type="term" value="F:protein dimerization activity"/>
    <property type="evidence" value="ECO:0007669"/>
    <property type="project" value="InterPro"/>
</dbReference>
<sequence length="169" mass="18534">MQLFELVIGPDSTEVTQSYNLLNREFQQMKALQKKINDLKIINEPDITLVNKTANPSGAGQSLMSRLASRMAILPTAQDNEVEAYLKATISFTDCELQDKNTPLNWWKVGMMVGLHSLYESDCSLLSKQANCTSYPTLAVMARGYLGTPGSSCSVERLFSAAADVSSNS</sequence>
<accession>A0A5B0MYA8</accession>
<dbReference type="Pfam" id="PF05699">
    <property type="entry name" value="Dimer_Tnp_hAT"/>
    <property type="match status" value="1"/>
</dbReference>